<sequence length="151" mass="16955">MPAERAKRQSRRFLFNRYSNFRFSNRPPGPVGRIGRLTTASVPSGRCGGPANDWTVWRQRQLVSPRCYCRDGRLPRRWAINPARRDGHLPDSGEPTGWAVGRSGGADLATWPGWWQQDEGGRVVQSSEPNPPLLSACRRDGPSSCQLIVMR</sequence>
<evidence type="ECO:0000313" key="3">
    <source>
        <dbReference type="Proteomes" id="UP000784294"/>
    </source>
</evidence>
<gene>
    <name evidence="2" type="ORF">PXEA_LOCUS26324</name>
</gene>
<organism evidence="2 3">
    <name type="scientific">Protopolystoma xenopodis</name>
    <dbReference type="NCBI Taxonomy" id="117903"/>
    <lineage>
        <taxon>Eukaryota</taxon>
        <taxon>Metazoa</taxon>
        <taxon>Spiralia</taxon>
        <taxon>Lophotrochozoa</taxon>
        <taxon>Platyhelminthes</taxon>
        <taxon>Monogenea</taxon>
        <taxon>Polyopisthocotylea</taxon>
        <taxon>Polystomatidea</taxon>
        <taxon>Polystomatidae</taxon>
        <taxon>Protopolystoma</taxon>
    </lineage>
</organism>
<dbReference type="EMBL" id="CAAALY010244814">
    <property type="protein sequence ID" value="VEL32884.1"/>
    <property type="molecule type" value="Genomic_DNA"/>
</dbReference>
<dbReference type="Proteomes" id="UP000784294">
    <property type="component" value="Unassembled WGS sequence"/>
</dbReference>
<feature type="region of interest" description="Disordered" evidence="1">
    <location>
        <begin position="83"/>
        <end position="102"/>
    </location>
</feature>
<evidence type="ECO:0000313" key="2">
    <source>
        <dbReference type="EMBL" id="VEL32884.1"/>
    </source>
</evidence>
<protein>
    <submittedName>
        <fullName evidence="2">Uncharacterized protein</fullName>
    </submittedName>
</protein>
<comment type="caution">
    <text evidence="2">The sequence shown here is derived from an EMBL/GenBank/DDBJ whole genome shotgun (WGS) entry which is preliminary data.</text>
</comment>
<proteinExistence type="predicted"/>
<dbReference type="AlphaFoldDB" id="A0A448XBD9"/>
<reference evidence="2" key="1">
    <citation type="submission" date="2018-11" db="EMBL/GenBank/DDBJ databases">
        <authorList>
            <consortium name="Pathogen Informatics"/>
        </authorList>
    </citation>
    <scope>NUCLEOTIDE SEQUENCE</scope>
</reference>
<name>A0A448XBD9_9PLAT</name>
<accession>A0A448XBD9</accession>
<evidence type="ECO:0000256" key="1">
    <source>
        <dbReference type="SAM" id="MobiDB-lite"/>
    </source>
</evidence>
<keyword evidence="3" id="KW-1185">Reference proteome</keyword>